<evidence type="ECO:0000313" key="2">
    <source>
        <dbReference type="EMBL" id="AOO93843.1"/>
    </source>
</evidence>
<dbReference type="SUPFAM" id="SSF53067">
    <property type="entry name" value="Actin-like ATPase domain"/>
    <property type="match status" value="1"/>
</dbReference>
<dbReference type="PANTHER" id="PTHR18964:SF149">
    <property type="entry name" value="BIFUNCTIONAL UDP-N-ACETYLGLUCOSAMINE 2-EPIMERASE_N-ACETYLMANNOSAMINE KINASE"/>
    <property type="match status" value="1"/>
</dbReference>
<comment type="similarity">
    <text evidence="1">Belongs to the ROK (NagC/XylR) family.</text>
</comment>
<reference evidence="2" key="2">
    <citation type="journal article" date="2016" name="Front. Microbiol.">
        <title>The Regulatory Protein RosR Affects Rhizobium leguminosarum bv. trifolii Protein Profiles, Cell Surface Properties, and Symbiosis with Clover.</title>
        <authorList>
            <person name="Rachwal K."/>
            <person name="Boguszewska A."/>
            <person name="Kopcinska J."/>
            <person name="Karas M."/>
            <person name="Tchorzewski M."/>
            <person name="Janczarek M."/>
        </authorList>
    </citation>
    <scope>NUCLEOTIDE SEQUENCE</scope>
    <source>
        <strain evidence="2">Rt24.2</strain>
    </source>
</reference>
<dbReference type="Gene3D" id="1.10.10.10">
    <property type="entry name" value="Winged helix-like DNA-binding domain superfamily/Winged helix DNA-binding domain"/>
    <property type="match status" value="1"/>
</dbReference>
<dbReference type="EMBL" id="KX491479">
    <property type="protein sequence ID" value="AOO93843.1"/>
    <property type="molecule type" value="Genomic_DNA"/>
</dbReference>
<evidence type="ECO:0000256" key="1">
    <source>
        <dbReference type="ARBA" id="ARBA00006479"/>
    </source>
</evidence>
<dbReference type="InterPro" id="IPR043129">
    <property type="entry name" value="ATPase_NBD"/>
</dbReference>
<protein>
    <submittedName>
        <fullName evidence="2">ROK family transcriptional regulator</fullName>
    </submittedName>
</protein>
<organism evidence="2">
    <name type="scientific">Rhizobium leguminosarum bv. trifolii</name>
    <dbReference type="NCBI Taxonomy" id="386"/>
    <lineage>
        <taxon>Bacteria</taxon>
        <taxon>Pseudomonadati</taxon>
        <taxon>Pseudomonadota</taxon>
        <taxon>Alphaproteobacteria</taxon>
        <taxon>Hyphomicrobiales</taxon>
        <taxon>Rhizobiaceae</taxon>
        <taxon>Rhizobium/Agrobacterium group</taxon>
        <taxon>Rhizobium</taxon>
    </lineage>
</organism>
<dbReference type="Pfam" id="PF00480">
    <property type="entry name" value="ROK"/>
    <property type="match status" value="1"/>
</dbReference>
<dbReference type="InterPro" id="IPR036388">
    <property type="entry name" value="WH-like_DNA-bd_sf"/>
</dbReference>
<dbReference type="AlphaFoldDB" id="A0A1C9I4J2"/>
<dbReference type="Gene3D" id="3.30.420.40">
    <property type="match status" value="2"/>
</dbReference>
<proteinExistence type="inferred from homology"/>
<dbReference type="InterPro" id="IPR036390">
    <property type="entry name" value="WH_DNA-bd_sf"/>
</dbReference>
<dbReference type="SUPFAM" id="SSF46785">
    <property type="entry name" value="Winged helix' DNA-binding domain"/>
    <property type="match status" value="1"/>
</dbReference>
<reference evidence="2" key="1">
    <citation type="journal article" date="2015" name="BMC Genomics">
        <title>Transcriptome profiling of a Rhizobium leguminosarum bv. trifolii rosR mutant reveals the role of the transcriptional regulator RosR in motility, synthesis of cell-surface components, and other cellular processes.</title>
        <authorList>
            <person name="Rachwal K."/>
            <person name="Matczynska E."/>
            <person name="Janczarek M."/>
        </authorList>
    </citation>
    <scope>NUCLEOTIDE SEQUENCE</scope>
    <source>
        <strain evidence="2">Rt24.2</strain>
    </source>
</reference>
<accession>A0A1C9I4J2</accession>
<dbReference type="InterPro" id="IPR000600">
    <property type="entry name" value="ROK"/>
</dbReference>
<name>A0A1C9I4J2_RHILT</name>
<dbReference type="PANTHER" id="PTHR18964">
    <property type="entry name" value="ROK (REPRESSOR, ORF, KINASE) FAMILY"/>
    <property type="match status" value="1"/>
</dbReference>
<sequence length="420" mass="45234">MAFIGVRLVTRVTHHFFEGDMKAISGTNLEQAKSHNRRVVIEAVRTNGPLSRAAIARMTALTAQTVSNIVEELERSHLLVPSEAQKLARGQPIIPYTINPRGAYSIGLELGRQRASGVLTDLSGAVCARIERHVEHPDPQRAIPALQSIVEDLQQAFVFDRNRLLGVGMALPGRYADGGTTSLSPLNLPGWQGFPVGHELEQRVKVPVLVENDATAAAIGERLHGVARGLGSFVYLFLAGGGGIGAGMFLDGHLYKGSRNNAGEIGHIIVEPQGKLCSCGKRGCLDRYISLTVAYEFMGIANAEELSPDDLDALIAKGGEGLDAWLDQAVQPLRQTVDFLELAFDPQTIVLGGSISTSLMLRLAERLEPLHTPIDPNQKRTLPRVMIGMTGKDTAILGAAALPIFSETNPRFDVLQKPLG</sequence>